<evidence type="ECO:0000256" key="1">
    <source>
        <dbReference type="SAM" id="MobiDB-lite"/>
    </source>
</evidence>
<dbReference type="RefSeq" id="WP_203694496.1">
    <property type="nucleotide sequence ID" value="NZ_BAAALC010000005.1"/>
</dbReference>
<name>A0A8J3L405_9ACTN</name>
<protein>
    <recommendedName>
        <fullName evidence="5">Surface cell wall-binding protein</fullName>
    </recommendedName>
</protein>
<dbReference type="Proteomes" id="UP000630887">
    <property type="component" value="Unassembled WGS sequence"/>
</dbReference>
<evidence type="ECO:0000256" key="2">
    <source>
        <dbReference type="SAM" id="SignalP"/>
    </source>
</evidence>
<proteinExistence type="predicted"/>
<evidence type="ECO:0008006" key="5">
    <source>
        <dbReference type="Google" id="ProtNLM"/>
    </source>
</evidence>
<feature type="chain" id="PRO_5035207456" description="Surface cell wall-binding protein" evidence="2">
    <location>
        <begin position="28"/>
        <end position="552"/>
    </location>
</feature>
<gene>
    <name evidence="3" type="ORF">Cco03nite_48810</name>
</gene>
<feature type="region of interest" description="Disordered" evidence="1">
    <location>
        <begin position="230"/>
        <end position="252"/>
    </location>
</feature>
<feature type="signal peptide" evidence="2">
    <location>
        <begin position="1"/>
        <end position="27"/>
    </location>
</feature>
<accession>A0A8J3L405</accession>
<reference evidence="3 4" key="1">
    <citation type="submission" date="2021-01" db="EMBL/GenBank/DDBJ databases">
        <title>Whole genome shotgun sequence of Catellatospora coxensis NBRC 107359.</title>
        <authorList>
            <person name="Komaki H."/>
            <person name="Tamura T."/>
        </authorList>
    </citation>
    <scope>NUCLEOTIDE SEQUENCE [LARGE SCALE GENOMIC DNA]</scope>
    <source>
        <strain evidence="3 4">NBRC 107359</strain>
    </source>
</reference>
<dbReference type="EMBL" id="BONI01000043">
    <property type="protein sequence ID" value="GIG08181.1"/>
    <property type="molecule type" value="Genomic_DNA"/>
</dbReference>
<feature type="compositionally biased region" description="Gly residues" evidence="1">
    <location>
        <begin position="233"/>
        <end position="252"/>
    </location>
</feature>
<comment type="caution">
    <text evidence="3">The sequence shown here is derived from an EMBL/GenBank/DDBJ whole genome shotgun (WGS) entry which is preliminary data.</text>
</comment>
<evidence type="ECO:0000313" key="3">
    <source>
        <dbReference type="EMBL" id="GIG08181.1"/>
    </source>
</evidence>
<dbReference type="AlphaFoldDB" id="A0A8J3L405"/>
<keyword evidence="2" id="KW-0732">Signal</keyword>
<keyword evidence="4" id="KW-1185">Reference proteome</keyword>
<evidence type="ECO:0000313" key="4">
    <source>
        <dbReference type="Proteomes" id="UP000630887"/>
    </source>
</evidence>
<sequence>MRSKWAVVTSSIAVVAALGLIEAPAQAYGPTANSLGCRLYFGDAGTGSSPTTWSDTFGLTLSPATPAPGQTVTVTLTAAAGPLNGPAPLVAGDVPVVATVALGGSQSGTVTLNLAPYPTSAKDPYTPLGAISATGTFVAGPTAGAATATVTRVKFANTTAATYCSNAGDRDHKAAPQASTIVEAFNVFDGSATVTAVTGQTVTTHARAGDTVTFAVAGLAPGATLTASLRDGAGAGTGEGSGTGSTDGSGAGTGTIAVPAGATTGVRSVAVSDGVNTVLAPITILGTPTIAINPGGGGAGTSVAVTGTNWNPGSSVAIRGYQALAGPPPPNPTGDAPVTITASASGGISTTYTVNAPATAYLGASSGVGPGTLFAIANWAASADACVAKTGAATTGTCSLTYNLSQTVTAGNLAMARAAGSGNISLSGVTLDGTVHTSTGTLPVITVTDYRGSTFGWSLVGTLTDFTGTPGGTIPKANLSWTPACTGTAGATNAVTAAAGTAGPVNGATLCSAPADAAGTGGSFDASAALALTVPAHQQAGSYSATLTITLS</sequence>
<organism evidence="3 4">
    <name type="scientific">Catellatospora coxensis</name>
    <dbReference type="NCBI Taxonomy" id="310354"/>
    <lineage>
        <taxon>Bacteria</taxon>
        <taxon>Bacillati</taxon>
        <taxon>Actinomycetota</taxon>
        <taxon>Actinomycetes</taxon>
        <taxon>Micromonosporales</taxon>
        <taxon>Micromonosporaceae</taxon>
        <taxon>Catellatospora</taxon>
    </lineage>
</organism>
<dbReference type="Gene3D" id="2.60.40.230">
    <property type="entry name" value="Neocarzinostatin-like"/>
    <property type="match status" value="1"/>
</dbReference>